<evidence type="ECO:0000313" key="11">
    <source>
        <dbReference type="EMBL" id="CAB9500392.1"/>
    </source>
</evidence>
<feature type="transmembrane region" description="Helical" evidence="8">
    <location>
        <begin position="1207"/>
        <end position="1231"/>
    </location>
</feature>
<feature type="region of interest" description="Disordered" evidence="7">
    <location>
        <begin position="310"/>
        <end position="334"/>
    </location>
</feature>
<comment type="subcellular location">
    <subcellularLocation>
        <location evidence="1">Membrane</location>
        <topology evidence="1">Multi-pass membrane protein</topology>
    </subcellularLocation>
</comment>
<keyword evidence="12" id="KW-1185">Reference proteome</keyword>
<evidence type="ECO:0000256" key="5">
    <source>
        <dbReference type="ARBA" id="ARBA00022989"/>
    </source>
</evidence>
<evidence type="ECO:0000256" key="7">
    <source>
        <dbReference type="SAM" id="MobiDB-lite"/>
    </source>
</evidence>
<dbReference type="PANTHER" id="PTHR13018:SF5">
    <property type="entry name" value="RE44586P"/>
    <property type="match status" value="1"/>
</dbReference>
<dbReference type="Proteomes" id="UP001153069">
    <property type="component" value="Unassembled WGS sequence"/>
</dbReference>
<sequence length="1426" mass="159199">MPQLEQIAATFVAGFLVHSISILLFGVALKLRSTHIAPRCEARPRNVIYNPNPEHSSQDRGNPFLGWVPWVLKLSYEEMMRGIPGTGTRQGGMAGSLLRVNLDDVVMLRFHSYGLRVTTLGLFIYTLILLPLYWTAGCSDAPSSDEAIKNHCTNLTNYDWTTLANIEPEIELGKISVVGLSIRLYIVVFCSWFVNWYACYELKQEWKDILAMRRFYYLERDHWRERQAEDQEASPRSSQFNARKSQSMAYRRRVSSMWTASAKNDKTNNNYKEPDYVNERDPWIPHPEYRDTPPSVALWSVLVGKIPSKPKTHRCEENDDDEEDPESPNSAHSNREWQLSVTSAFFDHCIPNQPGFSSSVAAVTILPNAAELAAAWRKWYAAASKLRRLRFIRKQIRLKRHYDIEVDEENAEGQPPSEASLGELSSRPSRRSRAKARFTISAVEDVHNRRILGSAMDDDVEELYLEALDFGPEQTAVYIREFAQSAAPCCPNGCFEGAVTGARIDELVELEQIAMEEVQAANDALEMARLNAVMDASLKEANEGGRVRLRDEVIDEDEEFDLSRMRNNSPMQKRPSAIKNMGLAEIPLDLSAVRKLVKSDTIQNLMGKDASVPTEKGKGAKADMMSSASDKLFLEDTILQRLTSKEKGKVTEEEELHASTTRRGGILTRSQSSPVMHKLAGLPGASRQVLSDRKSECGFLPSIVDEDYQDSDPDEMEEHAPLSGSLASHADEEDEVEGKQESAEAHVPPSIEPPEATEEEDLPEATFTSEQSVENTLKIDPLSSPEGDSMPARPRLRTSSRSCRQSQTPYDPLDAWALVDALAMNSQEYDEKGDEHLGKERRVLSEGNWELSSVAEFVMMFVKGIRHFLRWTTTKSNEAVNEAVDIVAADSTYAVVTFTSRQAAVAARKVLADGRGSNRWMQLDTLPIPPLADAAACDPITCRGCCRPVTLSINDRQKTYRWYLSLGALFGIYFFYTLPLTAVSALANDEHLTALFPGLSESSFLNSALLSSLFAALIWAAFFAVCPVIFKTIANVGSNANSTVEAEFSALKYFWWFMVVSAFSGTSLQRMILEGFNDGISIGKEFQEVMRTIASTIPTQVSASWINWIIVKTSVTAPLSYMLQVNTYLLNWSQLKCCARAVKGGGPGGPLPFRVYVDSGVVLLCLFALAPAAPLVAPFAFLYFLLSTPMLRRNVIFMYRPRFDAGGVRFPFLFEMCISGMFVGQILLATMMGLKKSLGPCVCAAIAFVPTLLFRDNMRARYLRAFNDVGLLQTSLLDGWDTASPESFGVREERRKWIVDCHRAAYVPVCMASTQTDEVLTAEPAVVVPTMEEADPNHNNSFSSLPSELTSMKDMSMADYSMMESRRMSASQYGASLRRASAIISPTVLETFVDWSDEMGGKRKQESEEFGNRHSASEEFGKRKST</sequence>
<dbReference type="InterPro" id="IPR003864">
    <property type="entry name" value="CSC1/OSCA1-like_7TM"/>
</dbReference>
<dbReference type="InterPro" id="IPR032880">
    <property type="entry name" value="CSC1/OSCA1-like_N"/>
</dbReference>
<feature type="region of interest" description="Disordered" evidence="7">
    <location>
        <begin position="227"/>
        <end position="248"/>
    </location>
</feature>
<accession>A0A9N8DCN6</accession>
<feature type="compositionally biased region" description="Acidic residues" evidence="7">
    <location>
        <begin position="704"/>
        <end position="717"/>
    </location>
</feature>
<feature type="transmembrane region" description="Helical" evidence="8">
    <location>
        <begin position="182"/>
        <end position="200"/>
    </location>
</feature>
<organism evidence="11 12">
    <name type="scientific">Seminavis robusta</name>
    <dbReference type="NCBI Taxonomy" id="568900"/>
    <lineage>
        <taxon>Eukaryota</taxon>
        <taxon>Sar</taxon>
        <taxon>Stramenopiles</taxon>
        <taxon>Ochrophyta</taxon>
        <taxon>Bacillariophyta</taxon>
        <taxon>Bacillariophyceae</taxon>
        <taxon>Bacillariophycidae</taxon>
        <taxon>Naviculales</taxon>
        <taxon>Naviculaceae</taxon>
        <taxon>Seminavis</taxon>
    </lineage>
</organism>
<feature type="transmembrane region" description="Helical" evidence="8">
    <location>
        <begin position="1237"/>
        <end position="1254"/>
    </location>
</feature>
<proteinExistence type="inferred from homology"/>
<comment type="similarity">
    <text evidence="2">Belongs to the CSC1 (TC 1.A.17) family.</text>
</comment>
<feature type="compositionally biased region" description="Polar residues" evidence="7">
    <location>
        <begin position="658"/>
        <end position="674"/>
    </location>
</feature>
<evidence type="ECO:0000256" key="1">
    <source>
        <dbReference type="ARBA" id="ARBA00004141"/>
    </source>
</evidence>
<keyword evidence="3" id="KW-0813">Transport</keyword>
<feature type="transmembrane region" description="Helical" evidence="8">
    <location>
        <begin position="113"/>
        <end position="134"/>
    </location>
</feature>
<evidence type="ECO:0000256" key="2">
    <source>
        <dbReference type="ARBA" id="ARBA00007779"/>
    </source>
</evidence>
<keyword evidence="5 8" id="KW-1133">Transmembrane helix</keyword>
<gene>
    <name evidence="11" type="ORF">SEMRO_83_G044150.1</name>
</gene>
<feature type="transmembrane region" description="Helical" evidence="8">
    <location>
        <begin position="6"/>
        <end position="29"/>
    </location>
</feature>
<evidence type="ECO:0000313" key="12">
    <source>
        <dbReference type="Proteomes" id="UP001153069"/>
    </source>
</evidence>
<evidence type="ECO:0000259" key="9">
    <source>
        <dbReference type="Pfam" id="PF02714"/>
    </source>
</evidence>
<reference evidence="11" key="1">
    <citation type="submission" date="2020-06" db="EMBL/GenBank/DDBJ databases">
        <authorList>
            <consortium name="Plant Systems Biology data submission"/>
        </authorList>
    </citation>
    <scope>NUCLEOTIDE SEQUENCE</scope>
    <source>
        <strain evidence="11">D6</strain>
    </source>
</reference>
<feature type="compositionally biased region" description="Acidic residues" evidence="7">
    <location>
        <begin position="317"/>
        <end position="326"/>
    </location>
</feature>
<feature type="domain" description="CSC1/OSCA1-like N-terminal transmembrane" evidence="10">
    <location>
        <begin position="101"/>
        <end position="204"/>
    </location>
</feature>
<evidence type="ECO:0000256" key="3">
    <source>
        <dbReference type="ARBA" id="ARBA00022448"/>
    </source>
</evidence>
<dbReference type="GO" id="GO:0005886">
    <property type="term" value="C:plasma membrane"/>
    <property type="evidence" value="ECO:0007669"/>
    <property type="project" value="TreeGrafter"/>
</dbReference>
<feature type="region of interest" description="Disordered" evidence="7">
    <location>
        <begin position="1399"/>
        <end position="1426"/>
    </location>
</feature>
<feature type="domain" description="CSC1/OSCA1-like 7TM region" evidence="9">
    <location>
        <begin position="961"/>
        <end position="1231"/>
    </location>
</feature>
<dbReference type="Pfam" id="PF13967">
    <property type="entry name" value="RSN1_TM"/>
    <property type="match status" value="1"/>
</dbReference>
<feature type="region of interest" description="Disordered" evidence="7">
    <location>
        <begin position="408"/>
        <end position="432"/>
    </location>
</feature>
<comment type="caution">
    <text evidence="11">The sequence shown here is derived from an EMBL/GenBank/DDBJ whole genome shotgun (WGS) entry which is preliminary data.</text>
</comment>
<feature type="region of interest" description="Disordered" evidence="7">
    <location>
        <begin position="644"/>
        <end position="677"/>
    </location>
</feature>
<feature type="transmembrane region" description="Helical" evidence="8">
    <location>
        <begin position="1161"/>
        <end position="1186"/>
    </location>
</feature>
<evidence type="ECO:0000256" key="4">
    <source>
        <dbReference type="ARBA" id="ARBA00022692"/>
    </source>
</evidence>
<evidence type="ECO:0000256" key="6">
    <source>
        <dbReference type="ARBA" id="ARBA00023136"/>
    </source>
</evidence>
<protein>
    <submittedName>
        <fullName evidence="11">DUF221 domain-containing protein</fullName>
    </submittedName>
</protein>
<dbReference type="GO" id="GO:0005227">
    <property type="term" value="F:calcium-activated cation channel activity"/>
    <property type="evidence" value="ECO:0007669"/>
    <property type="project" value="InterPro"/>
</dbReference>
<feature type="compositionally biased region" description="Polar residues" evidence="7">
    <location>
        <begin position="766"/>
        <end position="775"/>
    </location>
</feature>
<keyword evidence="6 8" id="KW-0472">Membrane</keyword>
<feature type="transmembrane region" description="Helical" evidence="8">
    <location>
        <begin position="1007"/>
        <end position="1030"/>
    </location>
</feature>
<dbReference type="Pfam" id="PF02714">
    <property type="entry name" value="RSN1_7TM"/>
    <property type="match status" value="1"/>
</dbReference>
<dbReference type="OrthoDB" id="2150324at2759"/>
<dbReference type="InterPro" id="IPR045122">
    <property type="entry name" value="Csc1-like"/>
</dbReference>
<dbReference type="PANTHER" id="PTHR13018">
    <property type="entry name" value="PROBABLE MEMBRANE PROTEIN DUF221-RELATED"/>
    <property type="match status" value="1"/>
</dbReference>
<name>A0A9N8DCN6_9STRA</name>
<feature type="region of interest" description="Disordered" evidence="7">
    <location>
        <begin position="701"/>
        <end position="808"/>
    </location>
</feature>
<feature type="transmembrane region" description="Helical" evidence="8">
    <location>
        <begin position="1050"/>
        <end position="1068"/>
    </location>
</feature>
<evidence type="ECO:0000256" key="8">
    <source>
        <dbReference type="SAM" id="Phobius"/>
    </source>
</evidence>
<feature type="compositionally biased region" description="Low complexity" evidence="7">
    <location>
        <begin position="797"/>
        <end position="808"/>
    </location>
</feature>
<dbReference type="EMBL" id="CAICTM010000082">
    <property type="protein sequence ID" value="CAB9500392.1"/>
    <property type="molecule type" value="Genomic_DNA"/>
</dbReference>
<feature type="compositionally biased region" description="Polar residues" evidence="7">
    <location>
        <begin position="234"/>
        <end position="248"/>
    </location>
</feature>
<evidence type="ECO:0000259" key="10">
    <source>
        <dbReference type="Pfam" id="PF13967"/>
    </source>
</evidence>
<feature type="transmembrane region" description="Helical" evidence="8">
    <location>
        <begin position="962"/>
        <end position="987"/>
    </location>
</feature>
<keyword evidence="4 8" id="KW-0812">Transmembrane</keyword>